<evidence type="ECO:0000313" key="1">
    <source>
        <dbReference type="Proteomes" id="UP000095283"/>
    </source>
</evidence>
<dbReference type="AlphaFoldDB" id="A0A1I7X7A5"/>
<proteinExistence type="predicted"/>
<organism evidence="1 2">
    <name type="scientific">Heterorhabditis bacteriophora</name>
    <name type="common">Entomopathogenic nematode worm</name>
    <dbReference type="NCBI Taxonomy" id="37862"/>
    <lineage>
        <taxon>Eukaryota</taxon>
        <taxon>Metazoa</taxon>
        <taxon>Ecdysozoa</taxon>
        <taxon>Nematoda</taxon>
        <taxon>Chromadorea</taxon>
        <taxon>Rhabditida</taxon>
        <taxon>Rhabditina</taxon>
        <taxon>Rhabditomorpha</taxon>
        <taxon>Strongyloidea</taxon>
        <taxon>Heterorhabditidae</taxon>
        <taxon>Heterorhabditis</taxon>
    </lineage>
</organism>
<name>A0A1I7X7A5_HETBA</name>
<keyword evidence="1" id="KW-1185">Reference proteome</keyword>
<accession>A0A1I7X7A5</accession>
<dbReference type="WBParaSite" id="Hba_13499">
    <property type="protein sequence ID" value="Hba_13499"/>
    <property type="gene ID" value="Hba_13499"/>
</dbReference>
<dbReference type="Proteomes" id="UP000095283">
    <property type="component" value="Unplaced"/>
</dbReference>
<reference evidence="2" key="1">
    <citation type="submission" date="2016-11" db="UniProtKB">
        <authorList>
            <consortium name="WormBaseParasite"/>
        </authorList>
    </citation>
    <scope>IDENTIFICATION</scope>
</reference>
<sequence length="68" mass="7872">MYACDKRSNTFIPTAIRNRRKGLRCAKVEARCGARTRDSQIKSLVSMHDYNTLTTIIKYFKATRLPYA</sequence>
<protein>
    <submittedName>
        <fullName evidence="2">Transposase</fullName>
    </submittedName>
</protein>
<evidence type="ECO:0000313" key="2">
    <source>
        <dbReference type="WBParaSite" id="Hba_13499"/>
    </source>
</evidence>